<feature type="region of interest" description="Disordered" evidence="1">
    <location>
        <begin position="1"/>
        <end position="23"/>
    </location>
</feature>
<evidence type="ECO:0000313" key="2">
    <source>
        <dbReference type="EMBL" id="GGK36528.1"/>
    </source>
</evidence>
<reference evidence="2" key="2">
    <citation type="submission" date="2020-09" db="EMBL/GenBank/DDBJ databases">
        <authorList>
            <person name="Sun Q."/>
            <person name="Ohkuma M."/>
        </authorList>
    </citation>
    <scope>NUCLEOTIDE SEQUENCE</scope>
    <source>
        <strain evidence="2">JCM 3091</strain>
    </source>
</reference>
<gene>
    <name evidence="2" type="ORF">GCM10010124_31470</name>
</gene>
<comment type="caution">
    <text evidence="2">The sequence shown here is derived from an EMBL/GenBank/DDBJ whole genome shotgun (WGS) entry which is preliminary data.</text>
</comment>
<evidence type="ECO:0000313" key="3">
    <source>
        <dbReference type="Proteomes" id="UP000662200"/>
    </source>
</evidence>
<proteinExistence type="predicted"/>
<dbReference type="EMBL" id="BMQC01000011">
    <property type="protein sequence ID" value="GGK36528.1"/>
    <property type="molecule type" value="Genomic_DNA"/>
</dbReference>
<keyword evidence="3" id="KW-1185">Reference proteome</keyword>
<protein>
    <submittedName>
        <fullName evidence="2">Uncharacterized protein</fullName>
    </submittedName>
</protein>
<organism evidence="2 3">
    <name type="scientific">Pilimelia terevasa</name>
    <dbReference type="NCBI Taxonomy" id="53372"/>
    <lineage>
        <taxon>Bacteria</taxon>
        <taxon>Bacillati</taxon>
        <taxon>Actinomycetota</taxon>
        <taxon>Actinomycetes</taxon>
        <taxon>Micromonosporales</taxon>
        <taxon>Micromonosporaceae</taxon>
        <taxon>Pilimelia</taxon>
    </lineage>
</organism>
<name>A0A8J3FK42_9ACTN</name>
<accession>A0A8J3FK42</accession>
<sequence length="218" mass="22511">MPKPKLKSQSELSLEPLPAPASTSVAVDGVDVVTGEPPVPISLWRTATTDTDVPDQIGARLAAAIVTSYANPGHTVVDRTASPSIPDACAQAGRRHTTDPGPGMAALVVADRPATDEATTALFGQAAGWLLPGGCLILVDPALAGPVDQRPVHVTAAAVGLDYFQHIVAVGAPAEGERFVFYPTKAELAAAADPTGSGHVRVHRDLRVYLRRAGEAHA</sequence>
<dbReference type="Proteomes" id="UP000662200">
    <property type="component" value="Unassembled WGS sequence"/>
</dbReference>
<evidence type="ECO:0000256" key="1">
    <source>
        <dbReference type="SAM" id="MobiDB-lite"/>
    </source>
</evidence>
<dbReference type="AlphaFoldDB" id="A0A8J3FK42"/>
<reference evidence="2" key="1">
    <citation type="journal article" date="2014" name="Int. J. Syst. Evol. Microbiol.">
        <title>Complete genome sequence of Corynebacterium casei LMG S-19264T (=DSM 44701T), isolated from a smear-ripened cheese.</title>
        <authorList>
            <consortium name="US DOE Joint Genome Institute (JGI-PGF)"/>
            <person name="Walter F."/>
            <person name="Albersmeier A."/>
            <person name="Kalinowski J."/>
            <person name="Ruckert C."/>
        </authorList>
    </citation>
    <scope>NUCLEOTIDE SEQUENCE</scope>
    <source>
        <strain evidence="2">JCM 3091</strain>
    </source>
</reference>